<keyword evidence="3" id="KW-1185">Reference proteome</keyword>
<evidence type="ECO:0000259" key="1">
    <source>
        <dbReference type="Pfam" id="PF00117"/>
    </source>
</evidence>
<protein>
    <submittedName>
        <fullName evidence="2">GMP synthase</fullName>
    </submittedName>
</protein>
<dbReference type="EMBL" id="BSPX01000139">
    <property type="protein sequence ID" value="GLT24725.1"/>
    <property type="molecule type" value="Genomic_DNA"/>
</dbReference>
<evidence type="ECO:0000313" key="2">
    <source>
        <dbReference type="EMBL" id="GLT24725.1"/>
    </source>
</evidence>
<dbReference type="PANTHER" id="PTHR42695:SF5">
    <property type="entry name" value="GLUTAMINE AMIDOTRANSFERASE YLR126C-RELATED"/>
    <property type="match status" value="1"/>
</dbReference>
<reference evidence="3" key="1">
    <citation type="journal article" date="2019" name="Int. J. Syst. Evol. Microbiol.">
        <title>The Global Catalogue of Microorganisms (GCM) 10K type strain sequencing project: providing services to taxonomists for standard genome sequencing and annotation.</title>
        <authorList>
            <consortium name="The Broad Institute Genomics Platform"/>
            <consortium name="The Broad Institute Genome Sequencing Center for Infectious Disease"/>
            <person name="Wu L."/>
            <person name="Ma J."/>
        </authorList>
    </citation>
    <scope>NUCLEOTIDE SEQUENCE [LARGE SCALE GENOMIC DNA]</scope>
    <source>
        <strain evidence="3">NBRC 102407</strain>
    </source>
</reference>
<dbReference type="Pfam" id="PF00117">
    <property type="entry name" value="GATase"/>
    <property type="match status" value="1"/>
</dbReference>
<dbReference type="PANTHER" id="PTHR42695">
    <property type="entry name" value="GLUTAMINE AMIDOTRANSFERASE YLR126C-RELATED"/>
    <property type="match status" value="1"/>
</dbReference>
<name>A0ABQ6FKS8_9RHOO</name>
<dbReference type="SUPFAM" id="SSF52317">
    <property type="entry name" value="Class I glutamine amidotransferase-like"/>
    <property type="match status" value="1"/>
</dbReference>
<dbReference type="InterPro" id="IPR029062">
    <property type="entry name" value="Class_I_gatase-like"/>
</dbReference>
<gene>
    <name evidence="2" type="primary">guaA_2</name>
    <name evidence="2" type="ORF">GCM10007933_42190</name>
</gene>
<organism evidence="2 3">
    <name type="scientific">Zoogloea oryzae</name>
    <dbReference type="NCBI Taxonomy" id="310767"/>
    <lineage>
        <taxon>Bacteria</taxon>
        <taxon>Pseudomonadati</taxon>
        <taxon>Pseudomonadota</taxon>
        <taxon>Betaproteobacteria</taxon>
        <taxon>Rhodocyclales</taxon>
        <taxon>Zoogloeaceae</taxon>
        <taxon>Zoogloea</taxon>
    </lineage>
</organism>
<dbReference type="InterPro" id="IPR044992">
    <property type="entry name" value="ChyE-like"/>
</dbReference>
<dbReference type="Gene3D" id="3.40.50.880">
    <property type="match status" value="1"/>
</dbReference>
<dbReference type="InterPro" id="IPR017926">
    <property type="entry name" value="GATASE"/>
</dbReference>
<dbReference type="RefSeq" id="WP_284189919.1">
    <property type="nucleotide sequence ID" value="NZ_BSPX01000139.1"/>
</dbReference>
<accession>A0ABQ6FKS8</accession>
<dbReference type="Proteomes" id="UP001157167">
    <property type="component" value="Unassembled WGS sequence"/>
</dbReference>
<sequence length="244" mass="26177">MPPLLIVKLGDYTPVLANREGDFESWISSGLGDVPVRVVDPRKGEALPAAGEVAAAVLTGSPSMVTDREAWSEATARWLAGRVAEGLPVLGICYGHQLLAHALGGEADWHPQGMEIGTVCVRKSDAARHDPLFADLPDTFPAHVVHSQTARRLPPGAQCLASSDFEPHHAFRFGEAAWGVQFHPEFDTVAMKCYIAQLSSRLRQGGANPDALTAAVTETHAATSLLRRFADFVMERTSGPLPQP</sequence>
<feature type="domain" description="Glutamine amidotransferase" evidence="1">
    <location>
        <begin position="50"/>
        <end position="188"/>
    </location>
</feature>
<dbReference type="CDD" id="cd01741">
    <property type="entry name" value="GATase1_1"/>
    <property type="match status" value="1"/>
</dbReference>
<proteinExistence type="predicted"/>
<dbReference type="PROSITE" id="PS51273">
    <property type="entry name" value="GATASE_TYPE_1"/>
    <property type="match status" value="1"/>
</dbReference>
<evidence type="ECO:0000313" key="3">
    <source>
        <dbReference type="Proteomes" id="UP001157167"/>
    </source>
</evidence>
<comment type="caution">
    <text evidence="2">The sequence shown here is derived from an EMBL/GenBank/DDBJ whole genome shotgun (WGS) entry which is preliminary data.</text>
</comment>
<dbReference type="NCBIfam" id="NF006562">
    <property type="entry name" value="PRK09065.1"/>
    <property type="match status" value="1"/>
</dbReference>